<proteinExistence type="predicted"/>
<dbReference type="GO" id="GO:0010181">
    <property type="term" value="F:FMN binding"/>
    <property type="evidence" value="ECO:0007669"/>
    <property type="project" value="InterPro"/>
</dbReference>
<dbReference type="PROSITE" id="PS50902">
    <property type="entry name" value="FLAVODOXIN_LIKE"/>
    <property type="match status" value="1"/>
</dbReference>
<dbReference type="SUPFAM" id="SSF52218">
    <property type="entry name" value="Flavoproteins"/>
    <property type="match status" value="1"/>
</dbReference>
<dbReference type="InterPro" id="IPR005025">
    <property type="entry name" value="FMN_Rdtase-like_dom"/>
</dbReference>
<gene>
    <name evidence="2" type="ORF">GQ588_00235</name>
</gene>
<dbReference type="Proteomes" id="UP000430508">
    <property type="component" value="Chromosome"/>
</dbReference>
<organism evidence="2 3">
    <name type="scientific">Dehalobacter restrictus</name>
    <dbReference type="NCBI Taxonomy" id="55583"/>
    <lineage>
        <taxon>Bacteria</taxon>
        <taxon>Bacillati</taxon>
        <taxon>Bacillota</taxon>
        <taxon>Clostridia</taxon>
        <taxon>Eubacteriales</taxon>
        <taxon>Desulfitobacteriaceae</taxon>
        <taxon>Dehalobacter</taxon>
    </lineage>
</organism>
<sequence>MKITVLYVSVTGNTEKMAGYIQQGIEEVGCIEVKLMNLVQEETVDYEFVEDSQAVIIGTPAYAADLSWQLKKWFDTDWNCSLAGKLGAAFATANCMHGGADLAISSVLSHMLVKGMLVYSSGMGCGRPFIHLGPVALRDDLEGKKELFQLFGKRVAEKAVELFR</sequence>
<dbReference type="Gene3D" id="3.40.50.360">
    <property type="match status" value="1"/>
</dbReference>
<evidence type="ECO:0000313" key="2">
    <source>
        <dbReference type="EMBL" id="QGZ99205.1"/>
    </source>
</evidence>
<evidence type="ECO:0000313" key="3">
    <source>
        <dbReference type="Proteomes" id="UP000430508"/>
    </source>
</evidence>
<dbReference type="GO" id="GO:0016651">
    <property type="term" value="F:oxidoreductase activity, acting on NAD(P)H"/>
    <property type="evidence" value="ECO:0007669"/>
    <property type="project" value="UniProtKB-ARBA"/>
</dbReference>
<feature type="domain" description="Flavodoxin-like" evidence="1">
    <location>
        <begin position="3"/>
        <end position="156"/>
    </location>
</feature>
<dbReference type="InterPro" id="IPR029039">
    <property type="entry name" value="Flavoprotein-like_sf"/>
</dbReference>
<dbReference type="AlphaFoldDB" id="A0A857DG25"/>
<dbReference type="Pfam" id="PF03358">
    <property type="entry name" value="FMN_red"/>
    <property type="match status" value="1"/>
</dbReference>
<dbReference type="InterPro" id="IPR008254">
    <property type="entry name" value="Flavodoxin/NO_synth"/>
</dbReference>
<dbReference type="RefSeq" id="WP_158208034.1">
    <property type="nucleotide sequence ID" value="NZ_CP046996.1"/>
</dbReference>
<dbReference type="EMBL" id="CP046996">
    <property type="protein sequence ID" value="QGZ99205.1"/>
    <property type="molecule type" value="Genomic_DNA"/>
</dbReference>
<protein>
    <submittedName>
        <fullName evidence="2">Flavodoxin</fullName>
    </submittedName>
</protein>
<evidence type="ECO:0000259" key="1">
    <source>
        <dbReference type="PROSITE" id="PS50902"/>
    </source>
</evidence>
<reference evidence="2 3" key="1">
    <citation type="submission" date="2019-12" db="EMBL/GenBank/DDBJ databases">
        <title>Sequence classification of anaerobic respiratory reductive dehalogenases: First we see many, then we see few.</title>
        <authorList>
            <person name="Molenda O."/>
            <person name="Puentes Jacome L.A."/>
            <person name="Cao X."/>
            <person name="Nesbo C.L."/>
            <person name="Tang S."/>
            <person name="Morson N."/>
            <person name="Patron J."/>
            <person name="Lomheim L."/>
            <person name="Wishart D.S."/>
            <person name="Edwards E.A."/>
        </authorList>
    </citation>
    <scope>NUCLEOTIDE SEQUENCE [LARGE SCALE GENOMIC DNA]</scope>
    <source>
        <strain evidence="2 3">12DCA</strain>
    </source>
</reference>
<accession>A0A857DG25</accession>
<name>A0A857DG25_9FIRM</name>